<comment type="similarity">
    <text evidence="1 2">Belongs to the OprB family.</text>
</comment>
<evidence type="ECO:0000256" key="3">
    <source>
        <dbReference type="SAM" id="MobiDB-lite"/>
    </source>
</evidence>
<dbReference type="GO" id="GO:0016020">
    <property type="term" value="C:membrane"/>
    <property type="evidence" value="ECO:0007669"/>
    <property type="project" value="InterPro"/>
</dbReference>
<dbReference type="PANTHER" id="PTHR37944">
    <property type="entry name" value="PORIN B"/>
    <property type="match status" value="1"/>
</dbReference>
<dbReference type="Gene3D" id="2.40.160.180">
    <property type="entry name" value="Carbohydrate-selective porin OprB"/>
    <property type="match status" value="1"/>
</dbReference>
<dbReference type="AlphaFoldDB" id="A0A4Y6V575"/>
<dbReference type="InterPro" id="IPR038673">
    <property type="entry name" value="OprB_sf"/>
</dbReference>
<dbReference type="OrthoDB" id="177316at2"/>
<evidence type="ECO:0000256" key="2">
    <source>
        <dbReference type="RuleBase" id="RU363072"/>
    </source>
</evidence>
<dbReference type="Pfam" id="PF04966">
    <property type="entry name" value="OprB"/>
    <property type="match status" value="1"/>
</dbReference>
<accession>A0A4Y6V575</accession>
<keyword evidence="5" id="KW-1185">Reference proteome</keyword>
<name>A0A4Y6V575_9PROT</name>
<proteinExistence type="inferred from homology"/>
<dbReference type="Proteomes" id="UP000317214">
    <property type="component" value="Chromosome"/>
</dbReference>
<dbReference type="KEGG" id="ntn:D5366_08290"/>
<sequence>MAPLSGMNSHDNDVVVFLFDRKNAACMRPNVSCETIRYRSLKIEPDFYFATAVPSGTARAMSLLTTHNIRHALVMTLVLCVAVFAPEDAMADSDSSTKLVSQQNAEDVDHNDGHKSKRELLTVKLNSGPSNSSALFPWVTDDKNWLQRHGLLVVFDNINEFMGAITKPTPGIPNLRQGSSNAGQYAVSVTTDWSRLAGIKGLGSRFVVVGRYGTPANRMFGDWLAHSSETYGGGGNVVVRFVMGYFEEHLLQDRLSIAAGRMAQLSDFATSTMFCNFVNNSFCGRPRAAGDSAYATTWPVSVWATRVRVRPVSGVYIQAGVYFTEDGLYGVQQNRSGWTLNGANIAGQVFPIETGWEPSFGSHKRLTGHYKIGVSIENVRRYRPYATQQSAELGAGTFSAGGRRGAWSVWMLADQRIIAFRGRDEKAGVSVMAGALVNDPTISLRQQQYYGGLVTRGFWRWRPADSIGVAASWTKIAEGVQRAEERFLQTGQSLPFNATGIQRNAFVFEAYYTFRVGRAVTIQPDFQYYLHPNGQQNLRDAAMLGFRSHVEIF</sequence>
<feature type="compositionally biased region" description="Polar residues" evidence="3">
    <location>
        <begin position="95"/>
        <end position="105"/>
    </location>
</feature>
<dbReference type="PANTHER" id="PTHR37944:SF1">
    <property type="entry name" value="PORIN B"/>
    <property type="match status" value="1"/>
</dbReference>
<evidence type="ECO:0000313" key="4">
    <source>
        <dbReference type="EMBL" id="QDH25209.1"/>
    </source>
</evidence>
<protein>
    <submittedName>
        <fullName evidence="4">Carbohydrate porin</fullName>
    </submittedName>
</protein>
<evidence type="ECO:0000313" key="5">
    <source>
        <dbReference type="Proteomes" id="UP000317214"/>
    </source>
</evidence>
<dbReference type="InterPro" id="IPR007049">
    <property type="entry name" value="Carb-sel_porin_OprB"/>
</dbReference>
<dbReference type="InterPro" id="IPR052932">
    <property type="entry name" value="OprB_Porin"/>
</dbReference>
<feature type="region of interest" description="Disordered" evidence="3">
    <location>
        <begin position="95"/>
        <end position="115"/>
    </location>
</feature>
<reference evidence="4 5" key="1">
    <citation type="submission" date="2018-09" db="EMBL/GenBank/DDBJ databases">
        <title>The complete genome sequence of Neokomagataea tanensis NBRC 106556(T).</title>
        <authorList>
            <person name="Chua K.-O."/>
            <person name="See-Too W.-S."/>
            <person name="Hong K.-W."/>
            <person name="Yin W.-F."/>
            <person name="Chan K.-G."/>
        </authorList>
    </citation>
    <scope>NUCLEOTIDE SEQUENCE [LARGE SCALE GENOMIC DNA]</scope>
    <source>
        <strain evidence="5">AH13 \ NBRC 106556</strain>
    </source>
</reference>
<dbReference type="EMBL" id="CP032485">
    <property type="protein sequence ID" value="QDH25209.1"/>
    <property type="molecule type" value="Genomic_DNA"/>
</dbReference>
<dbReference type="GO" id="GO:0008643">
    <property type="term" value="P:carbohydrate transport"/>
    <property type="evidence" value="ECO:0007669"/>
    <property type="project" value="InterPro"/>
</dbReference>
<gene>
    <name evidence="4" type="ORF">D5366_08290</name>
</gene>
<dbReference type="GO" id="GO:0015288">
    <property type="term" value="F:porin activity"/>
    <property type="evidence" value="ECO:0007669"/>
    <property type="project" value="InterPro"/>
</dbReference>
<organism evidence="4 5">
    <name type="scientific">Neokomagataea tanensis</name>
    <dbReference type="NCBI Taxonomy" id="661191"/>
    <lineage>
        <taxon>Bacteria</taxon>
        <taxon>Pseudomonadati</taxon>
        <taxon>Pseudomonadota</taxon>
        <taxon>Alphaproteobacteria</taxon>
        <taxon>Acetobacterales</taxon>
        <taxon>Acetobacteraceae</taxon>
        <taxon>Neokomagataea</taxon>
    </lineage>
</organism>
<evidence type="ECO:0000256" key="1">
    <source>
        <dbReference type="ARBA" id="ARBA00008769"/>
    </source>
</evidence>